<proteinExistence type="predicted"/>
<dbReference type="EnsemblPlants" id="KEH26653">
    <property type="protein sequence ID" value="KEH26653"/>
    <property type="gene ID" value="MTR_6g066100"/>
</dbReference>
<reference evidence="3" key="4">
    <citation type="journal article" date="2018" name="Nat. Plants">
        <title>Whole-genome landscape of Medicago truncatula symbiotic genes.</title>
        <authorList>
            <person name="Pecrix Y."/>
            <person name="Gamas P."/>
            <person name="Carrere S."/>
        </authorList>
    </citation>
    <scope>NUCLEOTIDE SEQUENCE</scope>
    <source>
        <tissue evidence="3">Leaves</tissue>
    </source>
</reference>
<feature type="transmembrane region" description="Helical" evidence="1">
    <location>
        <begin position="23"/>
        <end position="41"/>
    </location>
</feature>
<sequence>MHIFVLHNLGVSPIFDLCKGRGLYVYVFVIVRLLHLNVIFCKLINYHCFMFCFSVICFIQIMALLPKLPLVP</sequence>
<gene>
    <name evidence="2" type="ordered locus">MTR_6g066100</name>
    <name evidence="3" type="ORF">MtrunA17_Chr6g0477691</name>
</gene>
<name>A0A072UC88_MEDTR</name>
<accession>A0A072UC88</accession>
<dbReference type="Proteomes" id="UP000265566">
    <property type="component" value="Chromosome 6"/>
</dbReference>
<reference evidence="2 5" key="1">
    <citation type="journal article" date="2011" name="Nature">
        <title>The Medicago genome provides insight into the evolution of rhizobial symbioses.</title>
        <authorList>
            <person name="Young N.D."/>
            <person name="Debelle F."/>
            <person name="Oldroyd G.E."/>
            <person name="Geurts R."/>
            <person name="Cannon S.B."/>
            <person name="Udvardi M.K."/>
            <person name="Benedito V.A."/>
            <person name="Mayer K.F."/>
            <person name="Gouzy J."/>
            <person name="Schoof H."/>
            <person name="Van de Peer Y."/>
            <person name="Proost S."/>
            <person name="Cook D.R."/>
            <person name="Meyers B.C."/>
            <person name="Spannagl M."/>
            <person name="Cheung F."/>
            <person name="De Mita S."/>
            <person name="Krishnakumar V."/>
            <person name="Gundlach H."/>
            <person name="Zhou S."/>
            <person name="Mudge J."/>
            <person name="Bharti A.K."/>
            <person name="Murray J.D."/>
            <person name="Naoumkina M.A."/>
            <person name="Rosen B."/>
            <person name="Silverstein K.A."/>
            <person name="Tang H."/>
            <person name="Rombauts S."/>
            <person name="Zhao P.X."/>
            <person name="Zhou P."/>
            <person name="Barbe V."/>
            <person name="Bardou P."/>
            <person name="Bechner M."/>
            <person name="Bellec A."/>
            <person name="Berger A."/>
            <person name="Berges H."/>
            <person name="Bidwell S."/>
            <person name="Bisseling T."/>
            <person name="Choisne N."/>
            <person name="Couloux A."/>
            <person name="Denny R."/>
            <person name="Deshpande S."/>
            <person name="Dai X."/>
            <person name="Doyle J.J."/>
            <person name="Dudez A.M."/>
            <person name="Farmer A.D."/>
            <person name="Fouteau S."/>
            <person name="Franken C."/>
            <person name="Gibelin C."/>
            <person name="Gish J."/>
            <person name="Goldstein S."/>
            <person name="Gonzalez A.J."/>
            <person name="Green P.J."/>
            <person name="Hallab A."/>
            <person name="Hartog M."/>
            <person name="Hua A."/>
            <person name="Humphray S.J."/>
            <person name="Jeong D.H."/>
            <person name="Jing Y."/>
            <person name="Jocker A."/>
            <person name="Kenton S.M."/>
            <person name="Kim D.J."/>
            <person name="Klee K."/>
            <person name="Lai H."/>
            <person name="Lang C."/>
            <person name="Lin S."/>
            <person name="Macmil S.L."/>
            <person name="Magdelenat G."/>
            <person name="Matthews L."/>
            <person name="McCorrison J."/>
            <person name="Monaghan E.L."/>
            <person name="Mun J.H."/>
            <person name="Najar F.Z."/>
            <person name="Nicholson C."/>
            <person name="Noirot C."/>
            <person name="O'Bleness M."/>
            <person name="Paule C.R."/>
            <person name="Poulain J."/>
            <person name="Prion F."/>
            <person name="Qin B."/>
            <person name="Qu C."/>
            <person name="Retzel E.F."/>
            <person name="Riddle C."/>
            <person name="Sallet E."/>
            <person name="Samain S."/>
            <person name="Samson N."/>
            <person name="Sanders I."/>
            <person name="Saurat O."/>
            <person name="Scarpelli C."/>
            <person name="Schiex T."/>
            <person name="Segurens B."/>
            <person name="Severin A.J."/>
            <person name="Sherrier D.J."/>
            <person name="Shi R."/>
            <person name="Sims S."/>
            <person name="Singer S.R."/>
            <person name="Sinharoy S."/>
            <person name="Sterck L."/>
            <person name="Viollet A."/>
            <person name="Wang B.B."/>
            <person name="Wang K."/>
            <person name="Wang M."/>
            <person name="Wang X."/>
            <person name="Warfsmann J."/>
            <person name="Weissenbach J."/>
            <person name="White D.D."/>
            <person name="White J.D."/>
            <person name="Wiley G.B."/>
            <person name="Wincker P."/>
            <person name="Xing Y."/>
            <person name="Yang L."/>
            <person name="Yao Z."/>
            <person name="Ying F."/>
            <person name="Zhai J."/>
            <person name="Zhou L."/>
            <person name="Zuber A."/>
            <person name="Denarie J."/>
            <person name="Dixon R.A."/>
            <person name="May G.D."/>
            <person name="Schwartz D.C."/>
            <person name="Rogers J."/>
            <person name="Quetier F."/>
            <person name="Town C.D."/>
            <person name="Roe B.A."/>
        </authorList>
    </citation>
    <scope>NUCLEOTIDE SEQUENCE [LARGE SCALE GENOMIC DNA]</scope>
    <source>
        <strain evidence="2">A17</strain>
        <strain evidence="4 5">cv. Jemalong A17</strain>
    </source>
</reference>
<dbReference type="HOGENOM" id="CLU_2726022_0_0_1"/>
<keyword evidence="1" id="KW-1133">Transmembrane helix</keyword>
<evidence type="ECO:0000313" key="3">
    <source>
        <dbReference type="EMBL" id="RHN52185.1"/>
    </source>
</evidence>
<evidence type="ECO:0000313" key="4">
    <source>
        <dbReference type="EnsemblPlants" id="KEH26653"/>
    </source>
</evidence>
<protein>
    <submittedName>
        <fullName evidence="2">Transmembrane protein, putative</fullName>
    </submittedName>
</protein>
<keyword evidence="1" id="KW-0472">Membrane</keyword>
<dbReference type="Proteomes" id="UP000002051">
    <property type="component" value="Chromosome 6"/>
</dbReference>
<evidence type="ECO:0000313" key="5">
    <source>
        <dbReference type="Proteomes" id="UP000002051"/>
    </source>
</evidence>
<reference evidence="2 5" key="2">
    <citation type="journal article" date="2014" name="BMC Genomics">
        <title>An improved genome release (version Mt4.0) for the model legume Medicago truncatula.</title>
        <authorList>
            <person name="Tang H."/>
            <person name="Krishnakumar V."/>
            <person name="Bidwell S."/>
            <person name="Rosen B."/>
            <person name="Chan A."/>
            <person name="Zhou S."/>
            <person name="Gentzbittel L."/>
            <person name="Childs K.L."/>
            <person name="Yandell M."/>
            <person name="Gundlach H."/>
            <person name="Mayer K.F."/>
            <person name="Schwartz D.C."/>
            <person name="Town C.D."/>
        </authorList>
    </citation>
    <scope>GENOME REANNOTATION</scope>
    <source>
        <strain evidence="2">A17</strain>
        <strain evidence="4 5">cv. Jemalong A17</strain>
    </source>
</reference>
<reference evidence="4" key="3">
    <citation type="submission" date="2015-04" db="UniProtKB">
        <authorList>
            <consortium name="EnsemblPlants"/>
        </authorList>
    </citation>
    <scope>IDENTIFICATION</scope>
    <source>
        <strain evidence="4">cv. Jemalong A17</strain>
    </source>
</reference>
<dbReference type="EMBL" id="PSQE01000006">
    <property type="protein sequence ID" value="RHN52185.1"/>
    <property type="molecule type" value="Genomic_DNA"/>
</dbReference>
<keyword evidence="1 2" id="KW-0812">Transmembrane</keyword>
<feature type="transmembrane region" description="Helical" evidence="1">
    <location>
        <begin position="48"/>
        <end position="65"/>
    </location>
</feature>
<dbReference type="AlphaFoldDB" id="A0A072UC88"/>
<evidence type="ECO:0000256" key="1">
    <source>
        <dbReference type="SAM" id="Phobius"/>
    </source>
</evidence>
<keyword evidence="5" id="KW-1185">Reference proteome</keyword>
<evidence type="ECO:0000313" key="2">
    <source>
        <dbReference type="EMBL" id="KEH26653.1"/>
    </source>
</evidence>
<dbReference type="Gramene" id="rna36825">
    <property type="protein sequence ID" value="RHN52185.1"/>
    <property type="gene ID" value="gene36825"/>
</dbReference>
<dbReference type="EMBL" id="CM001222">
    <property type="protein sequence ID" value="KEH26653.1"/>
    <property type="molecule type" value="Genomic_DNA"/>
</dbReference>
<organism evidence="2 5">
    <name type="scientific">Medicago truncatula</name>
    <name type="common">Barrel medic</name>
    <name type="synonym">Medicago tribuloides</name>
    <dbReference type="NCBI Taxonomy" id="3880"/>
    <lineage>
        <taxon>Eukaryota</taxon>
        <taxon>Viridiplantae</taxon>
        <taxon>Streptophyta</taxon>
        <taxon>Embryophyta</taxon>
        <taxon>Tracheophyta</taxon>
        <taxon>Spermatophyta</taxon>
        <taxon>Magnoliopsida</taxon>
        <taxon>eudicotyledons</taxon>
        <taxon>Gunneridae</taxon>
        <taxon>Pentapetalae</taxon>
        <taxon>rosids</taxon>
        <taxon>fabids</taxon>
        <taxon>Fabales</taxon>
        <taxon>Fabaceae</taxon>
        <taxon>Papilionoideae</taxon>
        <taxon>50 kb inversion clade</taxon>
        <taxon>NPAAA clade</taxon>
        <taxon>Hologalegina</taxon>
        <taxon>IRL clade</taxon>
        <taxon>Trifolieae</taxon>
        <taxon>Medicago</taxon>
    </lineage>
</organism>